<dbReference type="Proteomes" id="UP000002703">
    <property type="component" value="Chromosome 1"/>
</dbReference>
<dbReference type="RefSeq" id="WP_011337716.1">
    <property type="nucleotide sequence ID" value="NC_007493.2"/>
</dbReference>
<dbReference type="OrthoDB" id="9933429at2"/>
<dbReference type="STRING" id="272943.RSP_6068"/>
<dbReference type="eggNOG" id="ENOG5031BHT">
    <property type="taxonomic scope" value="Bacteria"/>
</dbReference>
<gene>
    <name evidence="1" type="ORF">RSP_6068</name>
</gene>
<keyword evidence="2" id="KW-1185">Reference proteome</keyword>
<name>Q3J2S6_CERS4</name>
<evidence type="ECO:0000313" key="1">
    <source>
        <dbReference type="EMBL" id="ABA78908.1"/>
    </source>
</evidence>
<sequence>MNAEVELMWGVAERLLPAFDPEAFAEMLTPILDRSDFDTGVAVWRAWRARADRQLIRQNVPEATRRMILGYLRAGVHLHLYAIRGSVTCGPRPEQVATSAEVLSFRPRAAVAGDDRG</sequence>
<protein>
    <submittedName>
        <fullName evidence="1">Uncharacterized protein</fullName>
    </submittedName>
</protein>
<dbReference type="GeneID" id="3720483"/>
<dbReference type="EMBL" id="CP000143">
    <property type="protein sequence ID" value="ABA78908.1"/>
    <property type="molecule type" value="Genomic_DNA"/>
</dbReference>
<proteinExistence type="predicted"/>
<organism evidence="1 2">
    <name type="scientific">Cereibacter sphaeroides (strain ATCC 17023 / DSM 158 / JCM 6121 / CCUG 31486 / LMG 2827 / NBRC 12203 / NCIMB 8253 / ATH 2.4.1.)</name>
    <name type="common">Rhodobacter sphaeroides</name>
    <dbReference type="NCBI Taxonomy" id="272943"/>
    <lineage>
        <taxon>Bacteria</taxon>
        <taxon>Pseudomonadati</taxon>
        <taxon>Pseudomonadota</taxon>
        <taxon>Alphaproteobacteria</taxon>
        <taxon>Rhodobacterales</taxon>
        <taxon>Paracoccaceae</taxon>
        <taxon>Cereibacter</taxon>
    </lineage>
</organism>
<accession>Q3J2S6</accession>
<dbReference type="EnsemblBacteria" id="ABA78908">
    <property type="protein sequence ID" value="ABA78908"/>
    <property type="gene ID" value="RSP_6068"/>
</dbReference>
<evidence type="ECO:0000313" key="2">
    <source>
        <dbReference type="Proteomes" id="UP000002703"/>
    </source>
</evidence>
<dbReference type="AlphaFoldDB" id="Q3J2S6"/>
<dbReference type="KEGG" id="rsp:RSP_6068"/>
<reference evidence="2" key="1">
    <citation type="submission" date="2005-09" db="EMBL/GenBank/DDBJ databases">
        <title>Complete sequence of chromosome 1 of Rhodobacter sphaeroides 2.4.1.</title>
        <authorList>
            <person name="Copeland A."/>
            <person name="Lucas S."/>
            <person name="Lapidus A."/>
            <person name="Barry K."/>
            <person name="Detter J.C."/>
            <person name="Glavina T."/>
            <person name="Hammon N."/>
            <person name="Israni S."/>
            <person name="Pitluck S."/>
            <person name="Richardson P."/>
            <person name="Mackenzie C."/>
            <person name="Choudhary M."/>
            <person name="Larimer F."/>
            <person name="Hauser L.J."/>
            <person name="Land M."/>
            <person name="Donohue T.J."/>
            <person name="Kaplan S."/>
        </authorList>
    </citation>
    <scope>NUCLEOTIDE SEQUENCE [LARGE SCALE GENOMIC DNA]</scope>
    <source>
        <strain evidence="2">ATCC 17023 / DSM 158 / JCM 6121 / CCUG 31486 / LMG 2827 / NBRC 12203 / NCIMB 8253 / ATH 2.4.1.</strain>
    </source>
</reference>